<dbReference type="Proteomes" id="UP000663824">
    <property type="component" value="Unassembled WGS sequence"/>
</dbReference>
<evidence type="ECO:0000256" key="1">
    <source>
        <dbReference type="ARBA" id="ARBA00009019"/>
    </source>
</evidence>
<evidence type="ECO:0000313" key="4">
    <source>
        <dbReference type="EMBL" id="CAF1110089.1"/>
    </source>
</evidence>
<dbReference type="PANTHER" id="PTHR19232">
    <property type="entry name" value="CENTROCORTIN FAMILY MEMBER"/>
    <property type="match status" value="1"/>
</dbReference>
<keyword evidence="14" id="KW-1185">Reference proteome</keyword>
<dbReference type="EMBL" id="CAJNRG010002895">
    <property type="protein sequence ID" value="CAF2052368.1"/>
    <property type="molecule type" value="Genomic_DNA"/>
</dbReference>
<dbReference type="Proteomes" id="UP000681967">
    <property type="component" value="Unassembled WGS sequence"/>
</dbReference>
<comment type="similarity">
    <text evidence="1">Belongs to the CDR2 family.</text>
</comment>
<evidence type="ECO:0000256" key="2">
    <source>
        <dbReference type="ARBA" id="ARBA00023054"/>
    </source>
</evidence>
<dbReference type="AlphaFoldDB" id="A0A816FNH3"/>
<name>A0A816FNH3_9BILA</name>
<dbReference type="EMBL" id="CAJNOV010002594">
    <property type="protein sequence ID" value="CAF1110089.1"/>
    <property type="molecule type" value="Genomic_DNA"/>
</dbReference>
<protein>
    <recommendedName>
        <fullName evidence="15">HAP1 N-terminal domain-containing protein</fullName>
    </recommendedName>
</protein>
<evidence type="ECO:0000313" key="7">
    <source>
        <dbReference type="EMBL" id="CAF2072421.1"/>
    </source>
</evidence>
<feature type="coiled-coil region" evidence="3">
    <location>
        <begin position="240"/>
        <end position="306"/>
    </location>
</feature>
<dbReference type="InterPro" id="IPR026079">
    <property type="entry name" value="CDR2"/>
</dbReference>
<evidence type="ECO:0000313" key="5">
    <source>
        <dbReference type="EMBL" id="CAF1664009.1"/>
    </source>
</evidence>
<evidence type="ECO:0000313" key="11">
    <source>
        <dbReference type="EMBL" id="CAF3895867.1"/>
    </source>
</evidence>
<dbReference type="Proteomes" id="UP000681720">
    <property type="component" value="Unassembled WGS sequence"/>
</dbReference>
<dbReference type="EMBL" id="CAJOBF010000383">
    <property type="protein sequence ID" value="CAF3808500.1"/>
    <property type="molecule type" value="Genomic_DNA"/>
</dbReference>
<accession>A0A816FNH3</accession>
<proteinExistence type="inferred from homology"/>
<dbReference type="Proteomes" id="UP000663856">
    <property type="component" value="Unassembled WGS sequence"/>
</dbReference>
<dbReference type="EMBL" id="CAJNOW010018269">
    <property type="protein sequence ID" value="CAF1664009.1"/>
    <property type="molecule type" value="Genomic_DNA"/>
</dbReference>
<dbReference type="PANTHER" id="PTHR19232:SF7">
    <property type="entry name" value="CENTROCORTIN, ISOFORM A"/>
    <property type="match status" value="1"/>
</dbReference>
<keyword evidence="2 3" id="KW-0175">Coiled coil</keyword>
<evidence type="ECO:0000313" key="9">
    <source>
        <dbReference type="EMBL" id="CAF3786934.1"/>
    </source>
</evidence>
<evidence type="ECO:0000256" key="3">
    <source>
        <dbReference type="SAM" id="Coils"/>
    </source>
</evidence>
<evidence type="ECO:0000313" key="14">
    <source>
        <dbReference type="Proteomes" id="UP000663866"/>
    </source>
</evidence>
<feature type="coiled-coil region" evidence="3">
    <location>
        <begin position="80"/>
        <end position="177"/>
    </location>
</feature>
<evidence type="ECO:0000313" key="10">
    <source>
        <dbReference type="EMBL" id="CAF3808500.1"/>
    </source>
</evidence>
<sequence>MVSPIPSRKHHLFQVNHHVRTSIMLLSIMEGAELDLNNTVLSSSSKPATVSSSSSISTSDDYEKDLQLAAELGRCLLERNQELQSYIDVLQKQIDDEQSNRKLLHAKLESTREELDTKCKQTETLDAANFDLEQELARQRRENEINRQRIQELSDLCEKTRRQCHDVENEYETFRLKQFETHFFPKLSSSPVKKSNISSIKKLQRSHSLNLNSTPNQSSNLSTCSNVFDISSTSIFKTHLTELKSRINTLTSECSRLNEKLDKSDKEKRYLVDRITILERQRRDDNDSLQNELNDCRKLLEKYTNDNSNSILSTIYSPPEHEISLYDEVLLESKQSITKLAYEPTNYKVLFARVYDKLKINNKSDR</sequence>
<evidence type="ECO:0000313" key="6">
    <source>
        <dbReference type="EMBL" id="CAF2052368.1"/>
    </source>
</evidence>
<dbReference type="Proteomes" id="UP000663866">
    <property type="component" value="Unassembled WGS sequence"/>
</dbReference>
<dbReference type="EMBL" id="CAJOBH010002421">
    <property type="protein sequence ID" value="CAF3905734.1"/>
    <property type="molecule type" value="Genomic_DNA"/>
</dbReference>
<evidence type="ECO:0000313" key="8">
    <source>
        <dbReference type="EMBL" id="CAF2146461.1"/>
    </source>
</evidence>
<evidence type="ECO:0000313" key="13">
    <source>
        <dbReference type="Proteomes" id="UP000663834"/>
    </source>
</evidence>
<dbReference type="EMBL" id="CAJNRF010013182">
    <property type="protein sequence ID" value="CAF2146461.1"/>
    <property type="molecule type" value="Genomic_DNA"/>
</dbReference>
<evidence type="ECO:0008006" key="15">
    <source>
        <dbReference type="Google" id="ProtNLM"/>
    </source>
</evidence>
<dbReference type="Proteomes" id="UP000663842">
    <property type="component" value="Unassembled WGS sequence"/>
</dbReference>
<comment type="caution">
    <text evidence="5">The sequence shown here is derived from an EMBL/GenBank/DDBJ whole genome shotgun (WGS) entry which is preliminary data.</text>
</comment>
<gene>
    <name evidence="12" type="ORF">BYL167_LOCUS8710</name>
    <name evidence="4" type="ORF">CJN711_LOCUS7586</name>
    <name evidence="11" type="ORF">GIL414_LOCUS6293</name>
    <name evidence="5" type="ORF">KQP761_LOCUS32692</name>
    <name evidence="7" type="ORF">MBJ925_LOCUS16981</name>
    <name evidence="9" type="ORF">OVN521_LOCUS3080</name>
    <name evidence="10" type="ORF">UXM345_LOCUS5235</name>
    <name evidence="8" type="ORF">WKI299_LOCUS29409</name>
    <name evidence="6" type="ORF">XDN619_LOCUS8778</name>
</gene>
<evidence type="ECO:0000313" key="12">
    <source>
        <dbReference type="EMBL" id="CAF3905734.1"/>
    </source>
</evidence>
<dbReference type="EMBL" id="CAJOBG010000258">
    <property type="protein sequence ID" value="CAF3786934.1"/>
    <property type="molecule type" value="Genomic_DNA"/>
</dbReference>
<dbReference type="Proteomes" id="UP000663834">
    <property type="component" value="Unassembled WGS sequence"/>
</dbReference>
<dbReference type="Proteomes" id="UP000663855">
    <property type="component" value="Unassembled WGS sequence"/>
</dbReference>
<dbReference type="EMBL" id="CAJOBJ010001775">
    <property type="protein sequence ID" value="CAF3895867.1"/>
    <property type="molecule type" value="Genomic_DNA"/>
</dbReference>
<dbReference type="EMBL" id="CAJNRE010008329">
    <property type="protein sequence ID" value="CAF2072421.1"/>
    <property type="molecule type" value="Genomic_DNA"/>
</dbReference>
<reference evidence="5" key="1">
    <citation type="submission" date="2021-02" db="EMBL/GenBank/DDBJ databases">
        <authorList>
            <person name="Nowell W R."/>
        </authorList>
    </citation>
    <scope>NUCLEOTIDE SEQUENCE</scope>
</reference>
<organism evidence="5 13">
    <name type="scientific">Rotaria magnacalcarata</name>
    <dbReference type="NCBI Taxonomy" id="392030"/>
    <lineage>
        <taxon>Eukaryota</taxon>
        <taxon>Metazoa</taxon>
        <taxon>Spiralia</taxon>
        <taxon>Gnathifera</taxon>
        <taxon>Rotifera</taxon>
        <taxon>Eurotatoria</taxon>
        <taxon>Bdelloidea</taxon>
        <taxon>Philodinida</taxon>
        <taxon>Philodinidae</taxon>
        <taxon>Rotaria</taxon>
    </lineage>
</organism>
<dbReference type="Proteomes" id="UP000663887">
    <property type="component" value="Unassembled WGS sequence"/>
</dbReference>
<dbReference type="OrthoDB" id="10059415at2759"/>